<dbReference type="AlphaFoldDB" id="A0A923LN42"/>
<proteinExistence type="predicted"/>
<sequence>MKNAVVFSSKTGNTKQLADEIRNVLPEETIKYFGSPETAPLDADCYYVGFWTDKGHCNAEIGTFLKKIKGKEVFLFGTAGFGGDTEYFDKILKKVEKNLDRSNILRGSYMCQGKMPNSVRERYMKMKNSPLPVPNIDAMIKNFDRAVSHPDEQDLEQFRQVIASFQK</sequence>
<dbReference type="InterPro" id="IPR008254">
    <property type="entry name" value="Flavodoxin/NO_synth"/>
</dbReference>
<dbReference type="InterPro" id="IPR029039">
    <property type="entry name" value="Flavoprotein-like_sf"/>
</dbReference>
<reference evidence="2" key="1">
    <citation type="submission" date="2020-08" db="EMBL/GenBank/DDBJ databases">
        <title>Genome public.</title>
        <authorList>
            <person name="Liu C."/>
            <person name="Sun Q."/>
        </authorList>
    </citation>
    <scope>NUCLEOTIDE SEQUENCE</scope>
    <source>
        <strain evidence="2">BX1005</strain>
    </source>
</reference>
<dbReference type="SUPFAM" id="SSF52218">
    <property type="entry name" value="Flavoproteins"/>
    <property type="match status" value="1"/>
</dbReference>
<dbReference type="InterPro" id="IPR001226">
    <property type="entry name" value="Flavodoxin_CS"/>
</dbReference>
<dbReference type="InterPro" id="IPR054633">
    <property type="entry name" value="BilS"/>
</dbReference>
<evidence type="ECO:0000313" key="3">
    <source>
        <dbReference type="Proteomes" id="UP000606720"/>
    </source>
</evidence>
<name>A0A923LN42_9FIRM</name>
<evidence type="ECO:0000313" key="2">
    <source>
        <dbReference type="EMBL" id="MBC5713852.1"/>
    </source>
</evidence>
<gene>
    <name evidence="2" type="ORF">H8S17_06430</name>
</gene>
<dbReference type="GO" id="GO:0010181">
    <property type="term" value="F:FMN binding"/>
    <property type="evidence" value="ECO:0007669"/>
    <property type="project" value="InterPro"/>
</dbReference>
<evidence type="ECO:0000259" key="1">
    <source>
        <dbReference type="Pfam" id="PF12641"/>
    </source>
</evidence>
<organism evidence="2 3">
    <name type="scientific">Roseburia zhanii</name>
    <dbReference type="NCBI Taxonomy" id="2763064"/>
    <lineage>
        <taxon>Bacteria</taxon>
        <taxon>Bacillati</taxon>
        <taxon>Bacillota</taxon>
        <taxon>Clostridia</taxon>
        <taxon>Lachnospirales</taxon>
        <taxon>Lachnospiraceae</taxon>
        <taxon>Roseburia</taxon>
    </lineage>
</organism>
<dbReference type="NCBIfam" id="NF045594">
    <property type="entry name" value="flavodox_BilS"/>
    <property type="match status" value="1"/>
</dbReference>
<feature type="domain" description="Flavodoxin-like" evidence="1">
    <location>
        <begin position="5"/>
        <end position="162"/>
    </location>
</feature>
<dbReference type="GO" id="GO:0016651">
    <property type="term" value="F:oxidoreductase activity, acting on NAD(P)H"/>
    <property type="evidence" value="ECO:0007669"/>
    <property type="project" value="UniProtKB-ARBA"/>
</dbReference>
<comment type="caution">
    <text evidence="2">The sequence shown here is derived from an EMBL/GenBank/DDBJ whole genome shotgun (WGS) entry which is preliminary data.</text>
</comment>
<dbReference type="Proteomes" id="UP000606720">
    <property type="component" value="Unassembled WGS sequence"/>
</dbReference>
<protein>
    <submittedName>
        <fullName evidence="2">Flavodoxin family protein</fullName>
    </submittedName>
</protein>
<dbReference type="EMBL" id="JACOPH010000004">
    <property type="protein sequence ID" value="MBC5713852.1"/>
    <property type="molecule type" value="Genomic_DNA"/>
</dbReference>
<dbReference type="Gene3D" id="3.40.50.360">
    <property type="match status" value="1"/>
</dbReference>
<accession>A0A923LN42</accession>
<dbReference type="GO" id="GO:0009055">
    <property type="term" value="F:electron transfer activity"/>
    <property type="evidence" value="ECO:0007669"/>
    <property type="project" value="InterPro"/>
</dbReference>
<keyword evidence="3" id="KW-1185">Reference proteome</keyword>
<dbReference type="PROSITE" id="PS00201">
    <property type="entry name" value="FLAVODOXIN"/>
    <property type="match status" value="1"/>
</dbReference>
<dbReference type="Pfam" id="PF12641">
    <property type="entry name" value="Flavodoxin_3"/>
    <property type="match status" value="1"/>
</dbReference>